<dbReference type="RefSeq" id="WP_207862845.1">
    <property type="nucleotide sequence ID" value="NZ_JAFREP010000044.1"/>
</dbReference>
<protein>
    <submittedName>
        <fullName evidence="2">Uncharacterized protein</fullName>
    </submittedName>
</protein>
<dbReference type="AlphaFoldDB" id="A0A8J7U7T8"/>
<evidence type="ECO:0000256" key="1">
    <source>
        <dbReference type="SAM" id="MobiDB-lite"/>
    </source>
</evidence>
<reference evidence="2" key="1">
    <citation type="submission" date="2021-03" db="EMBL/GenBank/DDBJ databases">
        <authorList>
            <person name="Wang G."/>
        </authorList>
    </citation>
    <scope>NUCLEOTIDE SEQUENCE</scope>
    <source>
        <strain evidence="2">KCTC 12899</strain>
    </source>
</reference>
<name>A0A8J7U7T8_9BACT</name>
<accession>A0A8J7U7T8</accession>
<evidence type="ECO:0000313" key="2">
    <source>
        <dbReference type="EMBL" id="MBO1322873.1"/>
    </source>
</evidence>
<gene>
    <name evidence="2" type="ORF">J3U88_30695</name>
</gene>
<organism evidence="2 3">
    <name type="scientific">Acanthopleuribacter pedis</name>
    <dbReference type="NCBI Taxonomy" id="442870"/>
    <lineage>
        <taxon>Bacteria</taxon>
        <taxon>Pseudomonadati</taxon>
        <taxon>Acidobacteriota</taxon>
        <taxon>Holophagae</taxon>
        <taxon>Acanthopleuribacterales</taxon>
        <taxon>Acanthopleuribacteraceae</taxon>
        <taxon>Acanthopleuribacter</taxon>
    </lineage>
</organism>
<dbReference type="EMBL" id="JAFREP010000044">
    <property type="protein sequence ID" value="MBO1322873.1"/>
    <property type="molecule type" value="Genomic_DNA"/>
</dbReference>
<keyword evidence="3" id="KW-1185">Reference proteome</keyword>
<comment type="caution">
    <text evidence="2">The sequence shown here is derived from an EMBL/GenBank/DDBJ whole genome shotgun (WGS) entry which is preliminary data.</text>
</comment>
<feature type="region of interest" description="Disordered" evidence="1">
    <location>
        <begin position="67"/>
        <end position="100"/>
    </location>
</feature>
<sequence length="114" mass="13208">MIPKKKNRRRESCFSRLEHRDQPAVFNTLVHDGVVRPSFLNFDHYPFLVVTGRGQAQIAGIGRGHIASYPMGRPDRDRGEIPLQTRRTSARKPTKTSRLSNEARQICRLFYFEP</sequence>
<proteinExistence type="predicted"/>
<dbReference type="Proteomes" id="UP000664417">
    <property type="component" value="Unassembled WGS sequence"/>
</dbReference>
<evidence type="ECO:0000313" key="3">
    <source>
        <dbReference type="Proteomes" id="UP000664417"/>
    </source>
</evidence>